<reference evidence="1 2" key="1">
    <citation type="submission" date="2019-11" db="EMBL/GenBank/DDBJ databases">
        <title>Whole genome sequence of Oryza granulata.</title>
        <authorList>
            <person name="Li W."/>
        </authorList>
    </citation>
    <scope>NUCLEOTIDE SEQUENCE [LARGE SCALE GENOMIC DNA]</scope>
    <source>
        <strain evidence="2">cv. Menghai</strain>
        <tissue evidence="1">Leaf</tissue>
    </source>
</reference>
<keyword evidence="2" id="KW-1185">Reference proteome</keyword>
<accession>A0A6G1EE96</accession>
<proteinExistence type="predicted"/>
<dbReference type="EMBL" id="SPHZ02000003">
    <property type="protein sequence ID" value="KAF0922732.1"/>
    <property type="molecule type" value="Genomic_DNA"/>
</dbReference>
<evidence type="ECO:0000313" key="2">
    <source>
        <dbReference type="Proteomes" id="UP000479710"/>
    </source>
</evidence>
<protein>
    <submittedName>
        <fullName evidence="1">Uncharacterized protein</fullName>
    </submittedName>
</protein>
<organism evidence="1 2">
    <name type="scientific">Oryza meyeriana var. granulata</name>
    <dbReference type="NCBI Taxonomy" id="110450"/>
    <lineage>
        <taxon>Eukaryota</taxon>
        <taxon>Viridiplantae</taxon>
        <taxon>Streptophyta</taxon>
        <taxon>Embryophyta</taxon>
        <taxon>Tracheophyta</taxon>
        <taxon>Spermatophyta</taxon>
        <taxon>Magnoliopsida</taxon>
        <taxon>Liliopsida</taxon>
        <taxon>Poales</taxon>
        <taxon>Poaceae</taxon>
        <taxon>BOP clade</taxon>
        <taxon>Oryzoideae</taxon>
        <taxon>Oryzeae</taxon>
        <taxon>Oryzinae</taxon>
        <taxon>Oryza</taxon>
        <taxon>Oryza meyeriana</taxon>
    </lineage>
</organism>
<evidence type="ECO:0000313" key="1">
    <source>
        <dbReference type="EMBL" id="KAF0922732.1"/>
    </source>
</evidence>
<comment type="caution">
    <text evidence="1">The sequence shown here is derived from an EMBL/GenBank/DDBJ whole genome shotgun (WGS) entry which is preliminary data.</text>
</comment>
<gene>
    <name evidence="1" type="ORF">E2562_001124</name>
</gene>
<dbReference type="Proteomes" id="UP000479710">
    <property type="component" value="Unassembled WGS sequence"/>
</dbReference>
<sequence length="72" mass="7524">MPSTAYPPSLPLPTPLAPPMVHGPWAYVLPCGDNIQMPPPTSLQSMPACYWPPPDALPSIAAVVCGVPCDEA</sequence>
<dbReference type="AlphaFoldDB" id="A0A6G1EE96"/>
<name>A0A6G1EE96_9ORYZ</name>